<dbReference type="AlphaFoldDB" id="A0A1Y0Y1A4"/>
<reference evidence="2 3" key="1">
    <citation type="submission" date="2017-05" db="EMBL/GenBank/DDBJ databases">
        <title>Genome sequence of Acetobacter pasteurianus subsp. pasteurianus strain SRCM101342.</title>
        <authorList>
            <person name="Cho S.H."/>
        </authorList>
    </citation>
    <scope>NUCLEOTIDE SEQUENCE [LARGE SCALE GENOMIC DNA]</scope>
    <source>
        <strain evidence="2 3">SRCM101342</strain>
        <plasmid evidence="2">pAP1342-1</plasmid>
        <plasmid evidence="3">pap1342-1 sequence</plasmid>
    </source>
</reference>
<organism evidence="2 3">
    <name type="scientific">Acetobacter pasteurianus subsp. pasteurianus</name>
    <dbReference type="NCBI Taxonomy" id="481145"/>
    <lineage>
        <taxon>Bacteria</taxon>
        <taxon>Pseudomonadati</taxon>
        <taxon>Pseudomonadota</taxon>
        <taxon>Alphaproteobacteria</taxon>
        <taxon>Acetobacterales</taxon>
        <taxon>Acetobacteraceae</taxon>
        <taxon>Acetobacter</taxon>
    </lineage>
</organism>
<evidence type="ECO:0000313" key="1">
    <source>
        <dbReference type="EMBL" id="ARW48957.1"/>
    </source>
</evidence>
<dbReference type="EMBL" id="CP021510">
    <property type="protein sequence ID" value="ARW48980.1"/>
    <property type="molecule type" value="Genomic_DNA"/>
</dbReference>
<keyword evidence="2" id="KW-0614">Plasmid</keyword>
<dbReference type="EMBL" id="CP021510">
    <property type="protein sequence ID" value="ARW48957.1"/>
    <property type="molecule type" value="Genomic_DNA"/>
</dbReference>
<evidence type="ECO:0000313" key="2">
    <source>
        <dbReference type="EMBL" id="ARW48980.1"/>
    </source>
</evidence>
<gene>
    <name evidence="1" type="ORF">S1001342_02667</name>
    <name evidence="2" type="ORF">S1001342_02690</name>
</gene>
<geneLocation type="plasmid" evidence="2">
    <name>pAP1342-1</name>
</geneLocation>
<geneLocation type="plasmid" evidence="3">
    <name>pap1342-1 sequence</name>
</geneLocation>
<name>A0A1Y0Y1A4_ACEPA</name>
<protein>
    <submittedName>
        <fullName evidence="2">Uncharacterized protein</fullName>
    </submittedName>
</protein>
<dbReference type="Proteomes" id="UP000196205">
    <property type="component" value="Plasmid pAP1342-1"/>
</dbReference>
<sequence length="162" mass="18739">MLKCALCYFVARVVCPPRGIKETSEKSGILNRVTREWKSQQTIAPSVRRLRCQDQAGGERVWLLTTSFYKIRLILRIHKQRESGFWLPLERVSGLPTLCIKVVVWLLCQMNRLMCCMSDGDVFLSGKLLKRKHSRERAKSYVKQERSCCTDLIQEVALEFGS</sequence>
<evidence type="ECO:0000313" key="3">
    <source>
        <dbReference type="Proteomes" id="UP000196205"/>
    </source>
</evidence>
<proteinExistence type="predicted"/>
<accession>A0A1Y0Y1A4</accession>